<comment type="caution">
    <text evidence="2">The sequence shown here is derived from an EMBL/GenBank/DDBJ whole genome shotgun (WGS) entry which is preliminary data.</text>
</comment>
<feature type="region of interest" description="Disordered" evidence="1">
    <location>
        <begin position="254"/>
        <end position="275"/>
    </location>
</feature>
<dbReference type="Proteomes" id="UP000470926">
    <property type="component" value="Unassembled WGS sequence"/>
</dbReference>
<organism evidence="2 3">
    <name type="scientific">Bifidobacterium adolescentis</name>
    <dbReference type="NCBI Taxonomy" id="1680"/>
    <lineage>
        <taxon>Bacteria</taxon>
        <taxon>Bacillati</taxon>
        <taxon>Actinomycetota</taxon>
        <taxon>Actinomycetes</taxon>
        <taxon>Bifidobacteriales</taxon>
        <taxon>Bifidobacteriaceae</taxon>
        <taxon>Bifidobacterium</taxon>
    </lineage>
</organism>
<gene>
    <name evidence="2" type="ORF">GA542_10145</name>
</gene>
<sequence length="275" mass="30563">MDSTLDKRIAAMRSSLMDTALEAAESRGQGLAGVAHVLYALYRDDGFAGRLLRAHGLESAEIRRLMGTVPNMPLADGGKPVPNLSTRRILKHANDTLEVLRYLQGNDQVAGLLASHGIGKPDRQPTQAQVLAAAQAGVEAAGPLAPGRDYGMDPGHLARVRLMLEASLNEKSPTDMRTVKNKIPDETILYLRRLRMEQERKEFEERYGLQVETDTPLSPFLERLMLDIRPIFPNVGHRTVLTMGAWNPQTVRENARRTADGNMLKKYMDDNRKVS</sequence>
<evidence type="ECO:0000256" key="1">
    <source>
        <dbReference type="SAM" id="MobiDB-lite"/>
    </source>
</evidence>
<dbReference type="SUPFAM" id="SSF81923">
    <property type="entry name" value="Double Clp-N motif"/>
    <property type="match status" value="1"/>
</dbReference>
<evidence type="ECO:0000313" key="3">
    <source>
        <dbReference type="Proteomes" id="UP000470926"/>
    </source>
</evidence>
<evidence type="ECO:0008006" key="4">
    <source>
        <dbReference type="Google" id="ProtNLM"/>
    </source>
</evidence>
<proteinExistence type="predicted"/>
<feature type="compositionally biased region" description="Basic and acidic residues" evidence="1">
    <location>
        <begin position="266"/>
        <end position="275"/>
    </location>
</feature>
<name>A0A6I0VAX3_BIFAD</name>
<reference evidence="2 3" key="1">
    <citation type="journal article" date="2019" name="Nat. Med.">
        <title>A library of human gut bacterial isolates paired with longitudinal multiomics data enables mechanistic microbiome research.</title>
        <authorList>
            <person name="Poyet M."/>
            <person name="Groussin M."/>
            <person name="Gibbons S.M."/>
            <person name="Avila-Pacheco J."/>
            <person name="Jiang X."/>
            <person name="Kearney S.M."/>
            <person name="Perrotta A.R."/>
            <person name="Berdy B."/>
            <person name="Zhao S."/>
            <person name="Lieberman T.D."/>
            <person name="Swanson P.K."/>
            <person name="Smith M."/>
            <person name="Roesemann S."/>
            <person name="Alexander J.E."/>
            <person name="Rich S.A."/>
            <person name="Livny J."/>
            <person name="Vlamakis H."/>
            <person name="Clish C."/>
            <person name="Bullock K."/>
            <person name="Deik A."/>
            <person name="Scott J."/>
            <person name="Pierce K.A."/>
            <person name="Xavier R.J."/>
            <person name="Alm E.J."/>
        </authorList>
    </citation>
    <scope>NUCLEOTIDE SEQUENCE [LARGE SCALE GENOMIC DNA]</scope>
    <source>
        <strain evidence="2 3">BIOML-A26</strain>
    </source>
</reference>
<dbReference type="AlphaFoldDB" id="A0A6I0VAX3"/>
<accession>A0A6I0VAX3</accession>
<dbReference type="EMBL" id="WDFR01000010">
    <property type="protein sequence ID" value="KAB6028210.1"/>
    <property type="molecule type" value="Genomic_DNA"/>
</dbReference>
<evidence type="ECO:0000313" key="2">
    <source>
        <dbReference type="EMBL" id="KAB6028210.1"/>
    </source>
</evidence>
<dbReference type="Gene3D" id="1.10.1780.10">
    <property type="entry name" value="Clp, N-terminal domain"/>
    <property type="match status" value="1"/>
</dbReference>
<protein>
    <recommendedName>
        <fullName evidence="4">Clp R domain-containing protein</fullName>
    </recommendedName>
</protein>
<dbReference type="InterPro" id="IPR036628">
    <property type="entry name" value="Clp_N_dom_sf"/>
</dbReference>